<name>A0A2K2FX94_9SPHN</name>
<gene>
    <name evidence="1" type="ORF">A8V01_06720</name>
</gene>
<organism evidence="1 2">
    <name type="scientific">Novosphingobium guangzhouense</name>
    <dbReference type="NCBI Taxonomy" id="1850347"/>
    <lineage>
        <taxon>Bacteria</taxon>
        <taxon>Pseudomonadati</taxon>
        <taxon>Pseudomonadota</taxon>
        <taxon>Alphaproteobacteria</taxon>
        <taxon>Sphingomonadales</taxon>
        <taxon>Sphingomonadaceae</taxon>
        <taxon>Novosphingobium</taxon>
    </lineage>
</organism>
<evidence type="ECO:0000313" key="2">
    <source>
        <dbReference type="Proteomes" id="UP000236327"/>
    </source>
</evidence>
<comment type="caution">
    <text evidence="1">The sequence shown here is derived from an EMBL/GenBank/DDBJ whole genome shotgun (WGS) entry which is preliminary data.</text>
</comment>
<dbReference type="RefSeq" id="WP_146037317.1">
    <property type="nucleotide sequence ID" value="NZ_LYMM01000051.1"/>
</dbReference>
<evidence type="ECO:0000313" key="1">
    <source>
        <dbReference type="EMBL" id="PNU03405.1"/>
    </source>
</evidence>
<protein>
    <submittedName>
        <fullName evidence="1">Uncharacterized protein</fullName>
    </submittedName>
</protein>
<dbReference type="Proteomes" id="UP000236327">
    <property type="component" value="Unassembled WGS sequence"/>
</dbReference>
<dbReference type="EMBL" id="LYMM01000051">
    <property type="protein sequence ID" value="PNU03405.1"/>
    <property type="molecule type" value="Genomic_DNA"/>
</dbReference>
<keyword evidence="2" id="KW-1185">Reference proteome</keyword>
<proteinExistence type="predicted"/>
<sequence>MKAQVRERMAFLAESIDQGLAQHPSREYAQRRFAAECQSSSQPAESHGAKHFFGAYLIAIRVSSHNFRPKVWRHIPSFFDYMHT</sequence>
<accession>A0A2K2FX94</accession>
<reference evidence="1 2" key="1">
    <citation type="submission" date="2016-05" db="EMBL/GenBank/DDBJ databases">
        <title>Complete genome sequence of Novosphingobium guangzhouense SA925(T).</title>
        <authorList>
            <person name="Sha S."/>
        </authorList>
    </citation>
    <scope>NUCLEOTIDE SEQUENCE [LARGE SCALE GENOMIC DNA]</scope>
    <source>
        <strain evidence="1 2">SA925</strain>
    </source>
</reference>
<dbReference type="AlphaFoldDB" id="A0A2K2FX94"/>